<evidence type="ECO:0000256" key="8">
    <source>
        <dbReference type="ARBA" id="ARBA00070319"/>
    </source>
</evidence>
<comment type="caution">
    <text evidence="12">The sequence shown here is derived from an EMBL/GenBank/DDBJ whole genome shotgun (WGS) entry which is preliminary data.</text>
</comment>
<dbReference type="Gene3D" id="3.40.309.10">
    <property type="entry name" value="Aldehyde Dehydrogenase, Chain A, domain 2"/>
    <property type="match status" value="1"/>
</dbReference>
<evidence type="ECO:0000256" key="3">
    <source>
        <dbReference type="ARBA" id="ARBA00023002"/>
    </source>
</evidence>
<name>A0A5D3KL39_9BRAD</name>
<evidence type="ECO:0000256" key="10">
    <source>
        <dbReference type="RuleBase" id="RU003345"/>
    </source>
</evidence>
<comment type="similarity">
    <text evidence="1 10">Belongs to the aldehyde dehydrogenase family.</text>
</comment>
<feature type="domain" description="Aldehyde dehydrogenase" evidence="11">
    <location>
        <begin position="22"/>
        <end position="479"/>
    </location>
</feature>
<keyword evidence="2" id="KW-0058">Aromatic hydrocarbons catabolism</keyword>
<proteinExistence type="inferred from homology"/>
<dbReference type="OrthoDB" id="9812625at2"/>
<reference evidence="12 13" key="1">
    <citation type="submission" date="2019-08" db="EMBL/GenBank/DDBJ databases">
        <title>Bradyrhizobium hipponensis sp. nov., a rhizobium isolated from a Lupinus angustifolius root nodule in Tunisia.</title>
        <authorList>
            <person name="Off K."/>
            <person name="Rejili M."/>
            <person name="Mars M."/>
            <person name="Brachmann A."/>
            <person name="Marin M."/>
        </authorList>
    </citation>
    <scope>NUCLEOTIDE SEQUENCE [LARGE SCALE GENOMIC DNA]</scope>
    <source>
        <strain evidence="12 13">CTAW71</strain>
    </source>
</reference>
<dbReference type="EMBL" id="VSSS01000013">
    <property type="protein sequence ID" value="TYL98077.1"/>
    <property type="molecule type" value="Genomic_DNA"/>
</dbReference>
<evidence type="ECO:0000256" key="9">
    <source>
        <dbReference type="PROSITE-ProRule" id="PRU10007"/>
    </source>
</evidence>
<dbReference type="AlphaFoldDB" id="A0A5D3KL39"/>
<comment type="catalytic activity">
    <reaction evidence="6">
        <text>salicylaldehyde + NAD(+) + H2O = salicylate + NADH + 2 H(+)</text>
        <dbReference type="Rhea" id="RHEA:18537"/>
        <dbReference type="ChEBI" id="CHEBI:15377"/>
        <dbReference type="ChEBI" id="CHEBI:15378"/>
        <dbReference type="ChEBI" id="CHEBI:16008"/>
        <dbReference type="ChEBI" id="CHEBI:30762"/>
        <dbReference type="ChEBI" id="CHEBI:57540"/>
        <dbReference type="ChEBI" id="CHEBI:57945"/>
        <dbReference type="EC" id="1.2.1.65"/>
    </reaction>
</comment>
<dbReference type="GO" id="GO:0018485">
    <property type="term" value="F:salicylaldehyde dehydrogenase (NAD+) activity"/>
    <property type="evidence" value="ECO:0007669"/>
    <property type="project" value="UniProtKB-EC"/>
</dbReference>
<dbReference type="PANTHER" id="PTHR42986">
    <property type="entry name" value="BENZALDEHYDE DEHYDROGENASE YFMT"/>
    <property type="match status" value="1"/>
</dbReference>
<dbReference type="InterPro" id="IPR016162">
    <property type="entry name" value="Ald_DH_N"/>
</dbReference>
<dbReference type="SUPFAM" id="SSF53720">
    <property type="entry name" value="ALDH-like"/>
    <property type="match status" value="1"/>
</dbReference>
<dbReference type="InterPro" id="IPR016160">
    <property type="entry name" value="Ald_DH_CS_CYS"/>
</dbReference>
<dbReference type="FunFam" id="3.40.605.10:FF:000007">
    <property type="entry name" value="NAD/NADP-dependent betaine aldehyde dehydrogenase"/>
    <property type="match status" value="1"/>
</dbReference>
<comment type="pathway">
    <text evidence="5">Aromatic compound metabolism; naphthalene degradation.</text>
</comment>
<keyword evidence="13" id="KW-1185">Reference proteome</keyword>
<dbReference type="InterPro" id="IPR016161">
    <property type="entry name" value="Ald_DH/histidinol_DH"/>
</dbReference>
<keyword evidence="3 10" id="KW-0560">Oxidoreductase</keyword>
<dbReference type="InterPro" id="IPR029510">
    <property type="entry name" value="Ald_DH_CS_GLU"/>
</dbReference>
<dbReference type="InterPro" id="IPR015590">
    <property type="entry name" value="Aldehyde_DH_dom"/>
</dbReference>
<dbReference type="Pfam" id="PF00171">
    <property type="entry name" value="Aldedh"/>
    <property type="match status" value="1"/>
</dbReference>
<dbReference type="FunFam" id="3.40.309.10:FF:000010">
    <property type="entry name" value="Gamma-aminobutyraldehyde dehydrogenase"/>
    <property type="match status" value="1"/>
</dbReference>
<sequence length="490" mass="52473">MSKSFEIVNGTPHYNLYIDGEWTRSLRNESTDSMNPATGELFARVQQAGKAETERAISAAHGAYKAWAGLPVSAREAVFFKAADVLAAKAQEITDVLIAESGSIAGKSGFEVGYCFDLLRTAAAEMRRSPGETMPLTAPGQFGFTVRQPLGVIAGIAPFNAPFLLAMKKVVMALAAGNGFVLKPSELTPVTGLKIAEVFDEAGLPKGLLNVIPGPASEIGATIFADPRVRMITFTGSTQTGRHLAVEAAKTLKRFTLEMGGKSPLIVLGDADIDYAVKAAAFGIFFHQGQVCMANSRILVEEPIFDAFCERFTAVAKSLKVGDPREPDTVIGPLIRGTQCAVIDGHVEDAVAKGAKLLCGATHKDQYYWPTVLSGITPDMRIFHEESFGPVTSIIKIKSAEEALEIANNTDYGLSAGVITNDMQKALDLAFGLDSGMVHLNDCTVSDEPHAPFGGVKNSGFGREGGRFSMEEMTELKWITVQRGQRAFPM</sequence>
<protein>
    <recommendedName>
        <fullName evidence="8">Salicylaldehyde dehydrogenase</fullName>
        <ecNumber evidence="7">1.2.1.65</ecNumber>
    </recommendedName>
</protein>
<dbReference type="InterPro" id="IPR016163">
    <property type="entry name" value="Ald_DH_C"/>
</dbReference>
<dbReference type="PROSITE" id="PS00687">
    <property type="entry name" value="ALDEHYDE_DEHYDR_GLU"/>
    <property type="match status" value="1"/>
</dbReference>
<organism evidence="12 13">
    <name type="scientific">Bradyrhizobium rifense</name>
    <dbReference type="NCBI Taxonomy" id="515499"/>
    <lineage>
        <taxon>Bacteria</taxon>
        <taxon>Pseudomonadati</taxon>
        <taxon>Pseudomonadota</taxon>
        <taxon>Alphaproteobacteria</taxon>
        <taxon>Hyphomicrobiales</taxon>
        <taxon>Nitrobacteraceae</taxon>
        <taxon>Bradyrhizobium</taxon>
    </lineage>
</organism>
<dbReference type="PANTHER" id="PTHR42986:SF1">
    <property type="entry name" value="BENZALDEHYDE DEHYDROGENASE YFMT"/>
    <property type="match status" value="1"/>
</dbReference>
<dbReference type="Proteomes" id="UP000324758">
    <property type="component" value="Unassembled WGS sequence"/>
</dbReference>
<evidence type="ECO:0000313" key="12">
    <source>
        <dbReference type="EMBL" id="TYL98077.1"/>
    </source>
</evidence>
<evidence type="ECO:0000256" key="4">
    <source>
        <dbReference type="ARBA" id="ARBA00023027"/>
    </source>
</evidence>
<dbReference type="EC" id="1.2.1.65" evidence="7"/>
<evidence type="ECO:0000259" key="11">
    <source>
        <dbReference type="Pfam" id="PF00171"/>
    </source>
</evidence>
<dbReference type="PROSITE" id="PS00070">
    <property type="entry name" value="ALDEHYDE_DEHYDR_CYS"/>
    <property type="match status" value="1"/>
</dbReference>
<evidence type="ECO:0000256" key="5">
    <source>
        <dbReference type="ARBA" id="ARBA00035632"/>
    </source>
</evidence>
<evidence type="ECO:0000256" key="6">
    <source>
        <dbReference type="ARBA" id="ARBA00050596"/>
    </source>
</evidence>
<evidence type="ECO:0000313" key="13">
    <source>
        <dbReference type="Proteomes" id="UP000324758"/>
    </source>
</evidence>
<accession>A0A5D3KL39</accession>
<keyword evidence="4" id="KW-0520">NAD</keyword>
<gene>
    <name evidence="12" type="ORF">FXB40_06260</name>
</gene>
<feature type="active site" evidence="9">
    <location>
        <position position="258"/>
    </location>
</feature>
<dbReference type="CDD" id="cd07150">
    <property type="entry name" value="ALDH_VaniDH_like"/>
    <property type="match status" value="1"/>
</dbReference>
<dbReference type="RefSeq" id="WP_148771331.1">
    <property type="nucleotide sequence ID" value="NZ_VSSS01000013.1"/>
</dbReference>
<dbReference type="Gene3D" id="3.40.605.10">
    <property type="entry name" value="Aldehyde Dehydrogenase, Chain A, domain 1"/>
    <property type="match status" value="1"/>
</dbReference>
<evidence type="ECO:0000256" key="1">
    <source>
        <dbReference type="ARBA" id="ARBA00009986"/>
    </source>
</evidence>
<evidence type="ECO:0000256" key="2">
    <source>
        <dbReference type="ARBA" id="ARBA00022797"/>
    </source>
</evidence>
<evidence type="ECO:0000256" key="7">
    <source>
        <dbReference type="ARBA" id="ARBA00066992"/>
    </source>
</evidence>